<evidence type="ECO:0000256" key="3">
    <source>
        <dbReference type="SAM" id="SignalP"/>
    </source>
</evidence>
<evidence type="ECO:0000313" key="7">
    <source>
        <dbReference type="Proteomes" id="UP000436088"/>
    </source>
</evidence>
<protein>
    <submittedName>
        <fullName evidence="6">Uncharacterized protein</fullName>
    </submittedName>
</protein>
<evidence type="ECO:0000313" key="6">
    <source>
        <dbReference type="EMBL" id="KAE8664541.1"/>
    </source>
</evidence>
<feature type="chain" id="PRO_5025642764" evidence="3">
    <location>
        <begin position="22"/>
        <end position="468"/>
    </location>
</feature>
<dbReference type="CDD" id="cd11660">
    <property type="entry name" value="SANT_TRF"/>
    <property type="match status" value="1"/>
</dbReference>
<keyword evidence="2" id="KW-0539">Nucleus</keyword>
<accession>A0A6A2WUC2</accession>
<comment type="caution">
    <text evidence="6">The sequence shown here is derived from an EMBL/GenBank/DDBJ whole genome shotgun (WGS) entry which is preliminary data.</text>
</comment>
<dbReference type="InterPro" id="IPR009057">
    <property type="entry name" value="Homeodomain-like_sf"/>
</dbReference>
<dbReference type="Gene3D" id="1.10.246.220">
    <property type="match status" value="1"/>
</dbReference>
<feature type="domain" description="Myb-like" evidence="4">
    <location>
        <begin position="418"/>
        <end position="466"/>
    </location>
</feature>
<dbReference type="GO" id="GO:0005634">
    <property type="term" value="C:nucleus"/>
    <property type="evidence" value="ECO:0007669"/>
    <property type="project" value="UniProtKB-SubCell"/>
</dbReference>
<feature type="domain" description="HTH myb-type" evidence="5">
    <location>
        <begin position="412"/>
        <end position="468"/>
    </location>
</feature>
<gene>
    <name evidence="6" type="ORF">F3Y22_tig00112759pilonHSYRG00023</name>
</gene>
<keyword evidence="7" id="KW-1185">Reference proteome</keyword>
<dbReference type="PROSITE" id="PS50090">
    <property type="entry name" value="MYB_LIKE"/>
    <property type="match status" value="1"/>
</dbReference>
<dbReference type="PANTHER" id="PTHR46993">
    <property type="entry name" value="MYB TRANSCRIPTION FACTOR"/>
    <property type="match status" value="1"/>
</dbReference>
<dbReference type="PROSITE" id="PS51294">
    <property type="entry name" value="HTH_MYB"/>
    <property type="match status" value="1"/>
</dbReference>
<reference evidence="6" key="1">
    <citation type="submission" date="2019-09" db="EMBL/GenBank/DDBJ databases">
        <title>Draft genome information of white flower Hibiscus syriacus.</title>
        <authorList>
            <person name="Kim Y.-M."/>
        </authorList>
    </citation>
    <scope>NUCLEOTIDE SEQUENCE [LARGE SCALE GENOMIC DNA]</scope>
    <source>
        <strain evidence="6">YM2019G1</strain>
    </source>
</reference>
<proteinExistence type="predicted"/>
<name>A0A6A2WUC2_HIBSY</name>
<sequence>MREAFCAVAVHLTLWWLPVSWDDYHDAVRRIWGKKIGNLEMSDASGLLSTGLGKWRKEIEEALWDRETTRRLLGINTLDEALRLIRVYLKEACRRFPGDPTVADDVAYVPASAATEGNEILRANSHTKHKLHSSRVQHKIAGLQEDQPSCTKNDSQSDSDFNGLQKVPFKAMTGALVDEVNDSLSEALDDVEMVASGTKNETSHVEGIEEDSDKDIVNSRTRCDPSSSRGHCERPAVIVDREDRPSCRKYVSLSSAEIDKARDSLKSSIVDLVANVDDPLPKALEIAERIVSYVAEAKKLHPEGDENKEQGAPDEAIRKDYDRMDGNVPTPFADHIAEPSQAKEGNEAFTRPKKVLRTGLMERNNTARCFEWEDSIDDTSEETNSCLNSYTLPSPRTKHVSPLNIDKPKRWGRMRKINRWTDEEEKTLTEGVQKYGNQWARILETYQEIFKDRTAVDLKDKWRNLLRK</sequence>
<dbReference type="Proteomes" id="UP000436088">
    <property type="component" value="Unassembled WGS sequence"/>
</dbReference>
<evidence type="ECO:0000259" key="5">
    <source>
        <dbReference type="PROSITE" id="PS51294"/>
    </source>
</evidence>
<dbReference type="InterPro" id="IPR001005">
    <property type="entry name" value="SANT/Myb"/>
</dbReference>
<evidence type="ECO:0000256" key="2">
    <source>
        <dbReference type="ARBA" id="ARBA00023242"/>
    </source>
</evidence>
<dbReference type="AlphaFoldDB" id="A0A6A2WUC2"/>
<dbReference type="EMBL" id="VEPZ02001646">
    <property type="protein sequence ID" value="KAE8664541.1"/>
    <property type="molecule type" value="Genomic_DNA"/>
</dbReference>
<evidence type="ECO:0000256" key="1">
    <source>
        <dbReference type="ARBA" id="ARBA00004123"/>
    </source>
</evidence>
<dbReference type="InterPro" id="IPR017930">
    <property type="entry name" value="Myb_dom"/>
</dbReference>
<dbReference type="PANTHER" id="PTHR46993:SF6">
    <property type="entry name" value="MYB TRANSCRIPTION FACTOR"/>
    <property type="match status" value="1"/>
</dbReference>
<dbReference type="SMART" id="SM00717">
    <property type="entry name" value="SANT"/>
    <property type="match status" value="1"/>
</dbReference>
<dbReference type="SUPFAM" id="SSF46689">
    <property type="entry name" value="Homeodomain-like"/>
    <property type="match status" value="1"/>
</dbReference>
<dbReference type="Pfam" id="PF00249">
    <property type="entry name" value="Myb_DNA-binding"/>
    <property type="match status" value="1"/>
</dbReference>
<feature type="signal peptide" evidence="3">
    <location>
        <begin position="1"/>
        <end position="21"/>
    </location>
</feature>
<keyword evidence="3" id="KW-0732">Signal</keyword>
<evidence type="ECO:0000259" key="4">
    <source>
        <dbReference type="PROSITE" id="PS50090"/>
    </source>
</evidence>
<organism evidence="6 7">
    <name type="scientific">Hibiscus syriacus</name>
    <name type="common">Rose of Sharon</name>
    <dbReference type="NCBI Taxonomy" id="106335"/>
    <lineage>
        <taxon>Eukaryota</taxon>
        <taxon>Viridiplantae</taxon>
        <taxon>Streptophyta</taxon>
        <taxon>Embryophyta</taxon>
        <taxon>Tracheophyta</taxon>
        <taxon>Spermatophyta</taxon>
        <taxon>Magnoliopsida</taxon>
        <taxon>eudicotyledons</taxon>
        <taxon>Gunneridae</taxon>
        <taxon>Pentapetalae</taxon>
        <taxon>rosids</taxon>
        <taxon>malvids</taxon>
        <taxon>Malvales</taxon>
        <taxon>Malvaceae</taxon>
        <taxon>Malvoideae</taxon>
        <taxon>Hibiscus</taxon>
    </lineage>
</organism>
<comment type="subcellular location">
    <subcellularLocation>
        <location evidence="1">Nucleus</location>
    </subcellularLocation>
</comment>